<proteinExistence type="predicted"/>
<evidence type="ECO:0000313" key="1">
    <source>
        <dbReference type="EMBL" id="CBA32628.1"/>
    </source>
</evidence>
<organism evidence="1">
    <name type="scientific">Curvibacter symbiont subsp. Hydra magnipapillata</name>
    <dbReference type="NCBI Taxonomy" id="667019"/>
    <lineage>
        <taxon>Bacteria</taxon>
        <taxon>Pseudomonadati</taxon>
        <taxon>Pseudomonadota</taxon>
        <taxon>Betaproteobacteria</taxon>
        <taxon>Burkholderiales</taxon>
        <taxon>Comamonadaceae</taxon>
        <taxon>Curvibacter</taxon>
    </lineage>
</organism>
<reference evidence="1" key="1">
    <citation type="journal article" date="2010" name="Nature">
        <title>The Dynamic genome of Hydra.</title>
        <authorList>
            <person name="Chapman J.A."/>
            <person name="Kirkness E.F."/>
            <person name="Simakov O."/>
            <person name="Hampson S.E."/>
            <person name="Mitros T."/>
            <person name="Weinmaier T."/>
            <person name="Rattei T."/>
            <person name="Balasubramanian P.G."/>
            <person name="Borman J."/>
            <person name="Busam D."/>
            <person name="Disbennett K."/>
            <person name="Pfannkoch C."/>
            <person name="Sumin N."/>
            <person name="Sutton G."/>
            <person name="Viswanathan L."/>
            <person name="Walenz B."/>
            <person name="Goodstein D.M."/>
            <person name="Hellsten U."/>
            <person name="Kawashima T."/>
            <person name="Prochnik S.E."/>
            <person name="Putnam N.H."/>
            <person name="Shu S."/>
            <person name="Blumberg B."/>
            <person name="Dana C.E."/>
            <person name="Gee L."/>
            <person name="Kibler D.F."/>
            <person name="Law L."/>
            <person name="Lindgens D."/>
            <person name="Martinez D.E."/>
            <person name="Peng J."/>
            <person name="Wigge P.A."/>
            <person name="Bertulat B."/>
            <person name="Guder C."/>
            <person name="Nakamura Y."/>
            <person name="Ozbek S."/>
            <person name="Watanabe H."/>
            <person name="Khalturin K."/>
            <person name="Hemmrich G."/>
            <person name="Franke A."/>
            <person name="Augustin R."/>
            <person name="Fraune S."/>
            <person name="Hayakawa E."/>
            <person name="Hayakawa S."/>
            <person name="Hirose M."/>
            <person name="Hwang J."/>
            <person name="Ikeo K."/>
            <person name="Nishimiya-Fujisawa C."/>
            <person name="Ogura A."/>
            <person name="Takahashi T."/>
            <person name="Steinmetz P.R."/>
            <person name="Zhang X."/>
            <person name="Aufschnaiter R."/>
            <person name="Eder M.K."/>
            <person name="Gorny A.K."/>
            <person name="Salvenmoser W."/>
            <person name="Heimberg A.M."/>
            <person name="Wheeler B.M."/>
            <person name="Peterson K.J."/>
            <person name="Boettger A."/>
            <person name="Tischler P."/>
            <person name="Wolf A."/>
            <person name="Gojobori T."/>
            <person name="Remington K.A."/>
            <person name="Strausberg R.L."/>
            <person name="Venter J."/>
            <person name="Technau U."/>
            <person name="Hobmayer B."/>
            <person name="Bosch T.C."/>
            <person name="Holstein T.W."/>
            <person name="Fujisawa T."/>
            <person name="Bode H.R."/>
            <person name="David C.N."/>
            <person name="Rokhsar D.S."/>
            <person name="Steele R.E."/>
        </authorList>
    </citation>
    <scope>NUCLEOTIDE SEQUENCE</scope>
</reference>
<sequence length="54" mass="5545">MSKPPALKGSVVSPSFNVPLVEGQMPGAYRFCDGNCKANRPEEGGVAVSSYASG</sequence>
<accession>C9YFF4</accession>
<gene>
    <name evidence="1" type="ORF">Csp_D33100</name>
</gene>
<dbReference type="AlphaFoldDB" id="C9YFF4"/>
<name>C9YFF4_CURXX</name>
<protein>
    <submittedName>
        <fullName evidence="1">Uncharacterized protein</fullName>
    </submittedName>
</protein>
<dbReference type="EMBL" id="FN543107">
    <property type="protein sequence ID" value="CBA32628.1"/>
    <property type="molecule type" value="Genomic_DNA"/>
</dbReference>